<feature type="region of interest" description="Disordered" evidence="1">
    <location>
        <begin position="218"/>
        <end position="269"/>
    </location>
</feature>
<feature type="non-terminal residue" evidence="2">
    <location>
        <position position="300"/>
    </location>
</feature>
<protein>
    <submittedName>
        <fullName evidence="2">Uncharacterized protein</fullName>
    </submittedName>
</protein>
<evidence type="ECO:0000313" key="3">
    <source>
        <dbReference type="Proteomes" id="UP000722791"/>
    </source>
</evidence>
<feature type="region of interest" description="Disordered" evidence="1">
    <location>
        <begin position="23"/>
        <end position="57"/>
    </location>
</feature>
<name>A0A8J4LXT3_9CHLO</name>
<accession>A0A8J4LXT3</accession>
<dbReference type="AlphaFoldDB" id="A0A8J4LXT3"/>
<evidence type="ECO:0000256" key="1">
    <source>
        <dbReference type="SAM" id="MobiDB-lite"/>
    </source>
</evidence>
<proteinExistence type="predicted"/>
<feature type="compositionally biased region" description="Basic and acidic residues" evidence="1">
    <location>
        <begin position="242"/>
        <end position="253"/>
    </location>
</feature>
<dbReference type="Proteomes" id="UP000722791">
    <property type="component" value="Unassembled WGS sequence"/>
</dbReference>
<comment type="caution">
    <text evidence="2">The sequence shown here is derived from an EMBL/GenBank/DDBJ whole genome shotgun (WGS) entry which is preliminary data.</text>
</comment>
<feature type="compositionally biased region" description="Polar residues" evidence="1">
    <location>
        <begin position="32"/>
        <end position="41"/>
    </location>
</feature>
<dbReference type="EMBL" id="BNCQ01000052">
    <property type="protein sequence ID" value="GIM13845.1"/>
    <property type="molecule type" value="Genomic_DNA"/>
</dbReference>
<sequence length="300" mass="32588">MEHASLAQAMGMSLQEFYQAGMAAPTGGPGTSSAAPWSQAGSRFDPDGPRSKGQENYLNDLGIVPSEWPETYADASSMINEHKMALDLFKITHEGKKPATGRQKEALRSKAIQFDHNLTKEAATSLLETAQQLADEPITDNQAKWLAKHKITPDKMPKTKAEAIEFIGSTITQISTASENQKTLIKKLNPSINVLVLNRMTRQQAALMIESYLKNKRKSGASSCNSPQQSRRQPDDDGEGDGDGRRSQDEGAKKMNGGSALGRGGRRSSGVVLRAPLSRGTVEEYSFGFYISLTSAKVVR</sequence>
<organism evidence="2 3">
    <name type="scientific">Volvox reticuliferus</name>
    <dbReference type="NCBI Taxonomy" id="1737510"/>
    <lineage>
        <taxon>Eukaryota</taxon>
        <taxon>Viridiplantae</taxon>
        <taxon>Chlorophyta</taxon>
        <taxon>core chlorophytes</taxon>
        <taxon>Chlorophyceae</taxon>
        <taxon>CS clade</taxon>
        <taxon>Chlamydomonadales</taxon>
        <taxon>Volvocaceae</taxon>
        <taxon>Volvox</taxon>
    </lineage>
</organism>
<feature type="compositionally biased region" description="Polar residues" evidence="1">
    <location>
        <begin position="220"/>
        <end position="230"/>
    </location>
</feature>
<evidence type="ECO:0000313" key="2">
    <source>
        <dbReference type="EMBL" id="GIM13845.1"/>
    </source>
</evidence>
<reference evidence="2" key="1">
    <citation type="journal article" date="2021" name="Proc. Natl. Acad. Sci. U.S.A.">
        <title>Three genomes in the algal genus Volvox reveal the fate of a haploid sex-determining region after a transition to homothallism.</title>
        <authorList>
            <person name="Yamamoto K."/>
            <person name="Hamaji T."/>
            <person name="Kawai-Toyooka H."/>
            <person name="Matsuzaki R."/>
            <person name="Takahashi F."/>
            <person name="Nishimura Y."/>
            <person name="Kawachi M."/>
            <person name="Noguchi H."/>
            <person name="Minakuchi Y."/>
            <person name="Umen J.G."/>
            <person name="Toyoda A."/>
            <person name="Nozaki H."/>
        </authorList>
    </citation>
    <scope>NUCLEOTIDE SEQUENCE</scope>
    <source>
        <strain evidence="2">NIES-3785</strain>
    </source>
</reference>
<gene>
    <name evidence="2" type="ORF">Vretimale_16922</name>
</gene>
<feature type="compositionally biased region" description="Basic and acidic residues" evidence="1">
    <location>
        <begin position="44"/>
        <end position="53"/>
    </location>
</feature>